<feature type="transmembrane region" description="Helical" evidence="1">
    <location>
        <begin position="181"/>
        <end position="204"/>
    </location>
</feature>
<sequence length="221" mass="25610">MQETIELMKLAIEHSSPTVIILCVMLFLGFRAKIILYTILEFKALVKKRLIQKYEQIVNFNEKNFLTSPLKEDYLRLCEESQIKALIGCQFCTKDIAIYILSRKNINNAINIYHRIKGDIEVVGVDIVPKNKMGSFRIKFNAFCGFIFYMIISMVAFSPILLPASSKLFNFQFNVNLDWKIMLSLGFYIVLLFSVALFVLYAGLKPQFVKIFCNLEEKSRI</sequence>
<proteinExistence type="predicted"/>
<dbReference type="RefSeq" id="WP_087552004.1">
    <property type="nucleotide sequence ID" value="NZ_CP033133.1"/>
</dbReference>
<evidence type="ECO:0000256" key="1">
    <source>
        <dbReference type="SAM" id="Phobius"/>
    </source>
</evidence>
<reference evidence="2 3" key="1">
    <citation type="submission" date="2018-10" db="EMBL/GenBank/DDBJ databases">
        <title>The complete genome of Acinetobacter wuhouensis strain WCHAW010062.</title>
        <authorList>
            <person name="Hu Y."/>
            <person name="Long H."/>
            <person name="Feng Y."/>
            <person name="Zong Z."/>
        </authorList>
    </citation>
    <scope>NUCLEOTIDE SEQUENCE [LARGE SCALE GENOMIC DNA]</scope>
    <source>
        <strain evidence="2 3">WCHAW010062</strain>
    </source>
</reference>
<keyword evidence="1" id="KW-0812">Transmembrane</keyword>
<dbReference type="AlphaFoldDB" id="A0A3G2T3B5"/>
<gene>
    <name evidence="2" type="ORF">CDG68_14255</name>
</gene>
<keyword evidence="1" id="KW-1133">Transmembrane helix</keyword>
<evidence type="ECO:0000313" key="3">
    <source>
        <dbReference type="Proteomes" id="UP000279962"/>
    </source>
</evidence>
<keyword evidence="1" id="KW-0472">Membrane</keyword>
<dbReference type="Proteomes" id="UP000279962">
    <property type="component" value="Chromosome"/>
</dbReference>
<name>A0A3G2T3B5_9GAMM</name>
<feature type="transmembrane region" description="Helical" evidence="1">
    <location>
        <begin position="140"/>
        <end position="161"/>
    </location>
</feature>
<organism evidence="2 3">
    <name type="scientific">Acinetobacter wuhouensis</name>
    <dbReference type="NCBI Taxonomy" id="1879050"/>
    <lineage>
        <taxon>Bacteria</taxon>
        <taxon>Pseudomonadati</taxon>
        <taxon>Pseudomonadota</taxon>
        <taxon>Gammaproteobacteria</taxon>
        <taxon>Moraxellales</taxon>
        <taxon>Moraxellaceae</taxon>
        <taxon>Acinetobacter</taxon>
    </lineage>
</organism>
<evidence type="ECO:0000313" key="2">
    <source>
        <dbReference type="EMBL" id="AYO54739.1"/>
    </source>
</evidence>
<accession>A0A3G2T3B5</accession>
<feature type="transmembrane region" description="Helical" evidence="1">
    <location>
        <begin position="19"/>
        <end position="40"/>
    </location>
</feature>
<dbReference type="EMBL" id="CP033133">
    <property type="protein sequence ID" value="AYO54739.1"/>
    <property type="molecule type" value="Genomic_DNA"/>
</dbReference>
<protein>
    <submittedName>
        <fullName evidence="2">Uncharacterized protein</fullName>
    </submittedName>
</protein>